<reference evidence="1 3" key="1">
    <citation type="submission" date="2008-03" db="EMBL/GenBank/DDBJ databases">
        <title>Annotation of Ixodes scapularis.</title>
        <authorList>
            <consortium name="Ixodes scapularis Genome Project Consortium"/>
            <person name="Caler E."/>
            <person name="Hannick L.I."/>
            <person name="Bidwell S."/>
            <person name="Joardar V."/>
            <person name="Thiagarajan M."/>
            <person name="Amedeo P."/>
            <person name="Galinsky K.J."/>
            <person name="Schobel S."/>
            <person name="Inman J."/>
            <person name="Hostetler J."/>
            <person name="Miller J."/>
            <person name="Hammond M."/>
            <person name="Megy K."/>
            <person name="Lawson D."/>
            <person name="Kodira C."/>
            <person name="Sutton G."/>
            <person name="Meyer J."/>
            <person name="Hill C.A."/>
            <person name="Birren B."/>
            <person name="Nene V."/>
            <person name="Collins F."/>
            <person name="Alarcon-Chaidez F."/>
            <person name="Wikel S."/>
            <person name="Strausberg R."/>
        </authorList>
    </citation>
    <scope>NUCLEOTIDE SEQUENCE [LARGE SCALE GENOMIC DNA]</scope>
    <source>
        <strain evidence="3">Wikel</strain>
        <strain evidence="1">Wikel colony</strain>
    </source>
</reference>
<dbReference type="HOGENOM" id="CLU_1984030_0_0_1"/>
<evidence type="ECO:0000313" key="2">
    <source>
        <dbReference type="EnsemblMetazoa" id="ISCW012607-PA"/>
    </source>
</evidence>
<dbReference type="VEuPathDB" id="VectorBase:ISCI012607"/>
<dbReference type="PaxDb" id="6945-B7QD17"/>
<dbReference type="Proteomes" id="UP000001555">
    <property type="component" value="Unassembled WGS sequence"/>
</dbReference>
<reference evidence="2" key="2">
    <citation type="submission" date="2020-05" db="UniProtKB">
        <authorList>
            <consortium name="EnsemblMetazoa"/>
        </authorList>
    </citation>
    <scope>IDENTIFICATION</scope>
    <source>
        <strain evidence="2">wikel</strain>
    </source>
</reference>
<dbReference type="AlphaFoldDB" id="B7QD17"/>
<gene>
    <name evidence="1" type="ORF">IscW_ISCW012607</name>
</gene>
<dbReference type="EMBL" id="ABJB010406654">
    <property type="status" value="NOT_ANNOTATED_CDS"/>
    <property type="molecule type" value="Genomic_DNA"/>
</dbReference>
<protein>
    <submittedName>
        <fullName evidence="1 2">Uncharacterized protein</fullName>
    </submittedName>
</protein>
<name>B7QD17_IXOSC</name>
<dbReference type="EnsemblMetazoa" id="ISCW012607-RA">
    <property type="protein sequence ID" value="ISCW012607-PA"/>
    <property type="gene ID" value="ISCW012607"/>
</dbReference>
<evidence type="ECO:0000313" key="1">
    <source>
        <dbReference type="EMBL" id="EEC16739.1"/>
    </source>
</evidence>
<accession>B7QD17</accession>
<evidence type="ECO:0000313" key="3">
    <source>
        <dbReference type="Proteomes" id="UP000001555"/>
    </source>
</evidence>
<sequence length="126" mass="14197">MESPHGTLQRGTLEVRKDDFWEAISSNYDYLMNDELIASCRLVRQELRQRETSLQLFAEEAQGLGALHPSMKEEVGRRVNLLSNKWDAVERAVDPDKDARAAPTQAFQGRQCLRGYNSSSAANNGL</sequence>
<dbReference type="OrthoDB" id="6494804at2759"/>
<proteinExistence type="predicted"/>
<dbReference type="InParanoid" id="B7QD17"/>
<organism>
    <name type="scientific">Ixodes scapularis</name>
    <name type="common">Black-legged tick</name>
    <name type="synonym">Deer tick</name>
    <dbReference type="NCBI Taxonomy" id="6945"/>
    <lineage>
        <taxon>Eukaryota</taxon>
        <taxon>Metazoa</taxon>
        <taxon>Ecdysozoa</taxon>
        <taxon>Arthropoda</taxon>
        <taxon>Chelicerata</taxon>
        <taxon>Arachnida</taxon>
        <taxon>Acari</taxon>
        <taxon>Parasitiformes</taxon>
        <taxon>Ixodida</taxon>
        <taxon>Ixodoidea</taxon>
        <taxon>Ixodidae</taxon>
        <taxon>Ixodinae</taxon>
        <taxon>Ixodes</taxon>
    </lineage>
</organism>
<dbReference type="EMBL" id="ABJB010857168">
    <property type="status" value="NOT_ANNOTATED_CDS"/>
    <property type="molecule type" value="Genomic_DNA"/>
</dbReference>
<keyword evidence="3" id="KW-1185">Reference proteome</keyword>
<dbReference type="SUPFAM" id="SSF46966">
    <property type="entry name" value="Spectrin repeat"/>
    <property type="match status" value="1"/>
</dbReference>
<dbReference type="VEuPathDB" id="VectorBase:ISCW012607"/>
<dbReference type="EMBL" id="ABJB010605637">
    <property type="status" value="NOT_ANNOTATED_CDS"/>
    <property type="molecule type" value="Genomic_DNA"/>
</dbReference>
<dbReference type="EMBL" id="DS910819">
    <property type="protein sequence ID" value="EEC16739.1"/>
    <property type="molecule type" value="Genomic_DNA"/>
</dbReference>
<dbReference type="VEuPathDB" id="VectorBase:ISCP_017871"/>